<dbReference type="PANTHER" id="PTHR27001">
    <property type="entry name" value="OS01G0253100 PROTEIN"/>
    <property type="match status" value="1"/>
</dbReference>
<reference evidence="4" key="1">
    <citation type="submission" date="2020-06" db="EMBL/GenBank/DDBJ databases">
        <authorList>
            <person name="Li T."/>
            <person name="Hu X."/>
            <person name="Zhang T."/>
            <person name="Song X."/>
            <person name="Zhang H."/>
            <person name="Dai N."/>
            <person name="Sheng W."/>
            <person name="Hou X."/>
            <person name="Wei L."/>
        </authorList>
    </citation>
    <scope>NUCLEOTIDE SEQUENCE</scope>
    <source>
        <strain evidence="4">3651</strain>
        <tissue evidence="4">Leaf</tissue>
    </source>
</reference>
<keyword evidence="5" id="KW-1185">Reference proteome</keyword>
<organism evidence="4 5">
    <name type="scientific">Sesamum alatum</name>
    <dbReference type="NCBI Taxonomy" id="300844"/>
    <lineage>
        <taxon>Eukaryota</taxon>
        <taxon>Viridiplantae</taxon>
        <taxon>Streptophyta</taxon>
        <taxon>Embryophyta</taxon>
        <taxon>Tracheophyta</taxon>
        <taxon>Spermatophyta</taxon>
        <taxon>Magnoliopsida</taxon>
        <taxon>eudicotyledons</taxon>
        <taxon>Gunneridae</taxon>
        <taxon>Pentapetalae</taxon>
        <taxon>asterids</taxon>
        <taxon>lamiids</taxon>
        <taxon>Lamiales</taxon>
        <taxon>Pedaliaceae</taxon>
        <taxon>Sesamum</taxon>
    </lineage>
</organism>
<dbReference type="GO" id="GO:0004672">
    <property type="term" value="F:protein kinase activity"/>
    <property type="evidence" value="ECO:0007669"/>
    <property type="project" value="InterPro"/>
</dbReference>
<dbReference type="GO" id="GO:0005886">
    <property type="term" value="C:plasma membrane"/>
    <property type="evidence" value="ECO:0007669"/>
    <property type="project" value="TreeGrafter"/>
</dbReference>
<protein>
    <recommendedName>
        <fullName evidence="3">Protein kinase domain-containing protein</fullName>
    </recommendedName>
</protein>
<proteinExistence type="predicted"/>
<evidence type="ECO:0000256" key="2">
    <source>
        <dbReference type="ARBA" id="ARBA00022840"/>
    </source>
</evidence>
<dbReference type="AlphaFoldDB" id="A0AAE1Z2V2"/>
<keyword evidence="2" id="KW-0067">ATP-binding</keyword>
<sequence>MGIKAPKIYFLMKGQVKLSDFGGAARIGQQINTFNKHYSAPEVIFTAACTETSDVYSLGVIIAQLITRRAAEDLGEVPRRPRPSTRDDRNEHISVQTNNAIRRQRYNIHNSISVANRENQQIARSLIELAGGCMRHYANQRPRIEEVVQTLAEL</sequence>
<dbReference type="PANTHER" id="PTHR27001:SF118">
    <property type="entry name" value="OS01G0253100 PROTEIN"/>
    <property type="match status" value="1"/>
</dbReference>
<reference evidence="4" key="2">
    <citation type="journal article" date="2024" name="Plant">
        <title>Genomic evolution and insights into agronomic trait innovations of Sesamum species.</title>
        <authorList>
            <person name="Miao H."/>
            <person name="Wang L."/>
            <person name="Qu L."/>
            <person name="Liu H."/>
            <person name="Sun Y."/>
            <person name="Le M."/>
            <person name="Wang Q."/>
            <person name="Wei S."/>
            <person name="Zheng Y."/>
            <person name="Lin W."/>
            <person name="Duan Y."/>
            <person name="Cao H."/>
            <person name="Xiong S."/>
            <person name="Wang X."/>
            <person name="Wei L."/>
            <person name="Li C."/>
            <person name="Ma Q."/>
            <person name="Ju M."/>
            <person name="Zhao R."/>
            <person name="Li G."/>
            <person name="Mu C."/>
            <person name="Tian Q."/>
            <person name="Mei H."/>
            <person name="Zhang T."/>
            <person name="Gao T."/>
            <person name="Zhang H."/>
        </authorList>
    </citation>
    <scope>NUCLEOTIDE SEQUENCE</scope>
    <source>
        <strain evidence="4">3651</strain>
    </source>
</reference>
<dbReference type="SUPFAM" id="SSF56112">
    <property type="entry name" value="Protein kinase-like (PK-like)"/>
    <property type="match status" value="1"/>
</dbReference>
<dbReference type="Gene3D" id="1.10.510.10">
    <property type="entry name" value="Transferase(Phosphotransferase) domain 1"/>
    <property type="match status" value="1"/>
</dbReference>
<dbReference type="Pfam" id="PF00069">
    <property type="entry name" value="Pkinase"/>
    <property type="match status" value="1"/>
</dbReference>
<comment type="caution">
    <text evidence="4">The sequence shown here is derived from an EMBL/GenBank/DDBJ whole genome shotgun (WGS) entry which is preliminary data.</text>
</comment>
<dbReference type="EMBL" id="JACGWO010000001">
    <property type="protein sequence ID" value="KAK4440812.1"/>
    <property type="molecule type" value="Genomic_DNA"/>
</dbReference>
<evidence type="ECO:0000256" key="1">
    <source>
        <dbReference type="ARBA" id="ARBA00022741"/>
    </source>
</evidence>
<feature type="domain" description="Protein kinase" evidence="3">
    <location>
        <begin position="1"/>
        <end position="154"/>
    </location>
</feature>
<dbReference type="GO" id="GO:0005524">
    <property type="term" value="F:ATP binding"/>
    <property type="evidence" value="ECO:0007669"/>
    <property type="project" value="UniProtKB-KW"/>
</dbReference>
<dbReference type="Proteomes" id="UP001293254">
    <property type="component" value="Unassembled WGS sequence"/>
</dbReference>
<name>A0AAE1Z2V2_9LAMI</name>
<dbReference type="InterPro" id="IPR011009">
    <property type="entry name" value="Kinase-like_dom_sf"/>
</dbReference>
<dbReference type="PROSITE" id="PS50011">
    <property type="entry name" value="PROTEIN_KINASE_DOM"/>
    <property type="match status" value="1"/>
</dbReference>
<keyword evidence="1" id="KW-0547">Nucleotide-binding</keyword>
<evidence type="ECO:0000259" key="3">
    <source>
        <dbReference type="PROSITE" id="PS50011"/>
    </source>
</evidence>
<gene>
    <name evidence="4" type="ORF">Salat_0416100</name>
</gene>
<evidence type="ECO:0000313" key="5">
    <source>
        <dbReference type="Proteomes" id="UP001293254"/>
    </source>
</evidence>
<evidence type="ECO:0000313" key="4">
    <source>
        <dbReference type="EMBL" id="KAK4440812.1"/>
    </source>
</evidence>
<dbReference type="InterPro" id="IPR000719">
    <property type="entry name" value="Prot_kinase_dom"/>
</dbReference>
<accession>A0AAE1Z2V2</accession>